<reference evidence="2" key="1">
    <citation type="journal article" date="2019" name="bioRxiv">
        <title>The Genome of the Zebra Mussel, Dreissena polymorpha: A Resource for Invasive Species Research.</title>
        <authorList>
            <person name="McCartney M.A."/>
            <person name="Auch B."/>
            <person name="Kono T."/>
            <person name="Mallez S."/>
            <person name="Zhang Y."/>
            <person name="Obille A."/>
            <person name="Becker A."/>
            <person name="Abrahante J.E."/>
            <person name="Garbe J."/>
            <person name="Badalamenti J.P."/>
            <person name="Herman A."/>
            <person name="Mangelson H."/>
            <person name="Liachko I."/>
            <person name="Sullivan S."/>
            <person name="Sone E.D."/>
            <person name="Koren S."/>
            <person name="Silverstein K.A.T."/>
            <person name="Beckman K.B."/>
            <person name="Gohl D.M."/>
        </authorList>
    </citation>
    <scope>NUCLEOTIDE SEQUENCE</scope>
    <source>
        <strain evidence="2">Duluth1</strain>
        <tissue evidence="2">Whole animal</tissue>
    </source>
</reference>
<evidence type="ECO:0000256" key="1">
    <source>
        <dbReference type="SAM" id="MobiDB-lite"/>
    </source>
</evidence>
<dbReference type="AlphaFoldDB" id="A0A9D3Y7H7"/>
<feature type="region of interest" description="Disordered" evidence="1">
    <location>
        <begin position="72"/>
        <end position="111"/>
    </location>
</feature>
<proteinExistence type="predicted"/>
<feature type="compositionally biased region" description="Basic and acidic residues" evidence="1">
    <location>
        <begin position="345"/>
        <end position="354"/>
    </location>
</feature>
<feature type="compositionally biased region" description="Basic and acidic residues" evidence="1">
    <location>
        <begin position="303"/>
        <end position="336"/>
    </location>
</feature>
<gene>
    <name evidence="2" type="ORF">DPMN_082765</name>
</gene>
<accession>A0A9D3Y7H7</accession>
<evidence type="ECO:0000313" key="2">
    <source>
        <dbReference type="EMBL" id="KAH3695308.1"/>
    </source>
</evidence>
<dbReference type="Proteomes" id="UP000828390">
    <property type="component" value="Unassembled WGS sequence"/>
</dbReference>
<reference evidence="2" key="2">
    <citation type="submission" date="2020-11" db="EMBL/GenBank/DDBJ databases">
        <authorList>
            <person name="McCartney M.A."/>
            <person name="Auch B."/>
            <person name="Kono T."/>
            <person name="Mallez S."/>
            <person name="Becker A."/>
            <person name="Gohl D.M."/>
            <person name="Silverstein K.A.T."/>
            <person name="Koren S."/>
            <person name="Bechman K.B."/>
            <person name="Herman A."/>
            <person name="Abrahante J.E."/>
            <person name="Garbe J."/>
        </authorList>
    </citation>
    <scope>NUCLEOTIDE SEQUENCE</scope>
    <source>
        <strain evidence="2">Duluth1</strain>
        <tissue evidence="2">Whole animal</tissue>
    </source>
</reference>
<comment type="caution">
    <text evidence="2">The sequence shown here is derived from an EMBL/GenBank/DDBJ whole genome shotgun (WGS) entry which is preliminary data.</text>
</comment>
<feature type="region of interest" description="Disordered" evidence="1">
    <location>
        <begin position="501"/>
        <end position="529"/>
    </location>
</feature>
<name>A0A9D3Y7H7_DREPO</name>
<keyword evidence="3" id="KW-1185">Reference proteome</keyword>
<sequence length="529" mass="59750">MQYIFIICYKKSKHSSVIIQSFSLKVSEYHITIKHIYVQVFVETLKASYCAELDSRESTQWCDTEKVHPLDTGNNSNLEAKGAYSEHGETRDNSKTEVVENSGQDNVSKETENSCHECNEHFYARGTEERTATTNNPNDQTFGKINQVYEPCSSTGNESAIHNTSGKYDVHGRSSDDTCNKSMVLQSKNQQSAPHLNTVMGSIRDKLLGHKDRHGMRNKLYVAKGTEKHSTISVCTQNSHLMKRHGIYSNNNPAEICVPSKDIQKYDEEFPELCRAKAQKEKPIRTMKKKLEFDMDEVGASNKRKDNRNMELEQPKQDVFSSDKDDTLGRTSENNDSKSNNTVKLRKEESRDANETISVEYQDKANVLLNVSELKSETRNIPNDEAIFAKAEKDYGDKHQDKMNSILSEFQSEPTKTNESDKLALCSKSNSGDVVEHDDKTNKLLNSFLNISSIGNTKYDGAAYGQSVENGRNVPDQPLDVGTKPKERLYETVGLTNTVDKTKPDKKVQKHFPGIAKKVTESNTKKKKK</sequence>
<protein>
    <submittedName>
        <fullName evidence="2">Uncharacterized protein</fullName>
    </submittedName>
</protein>
<feature type="compositionally biased region" description="Basic and acidic residues" evidence="1">
    <location>
        <begin position="518"/>
        <end position="529"/>
    </location>
</feature>
<feature type="compositionally biased region" description="Basic and acidic residues" evidence="1">
    <location>
        <begin position="84"/>
        <end position="98"/>
    </location>
</feature>
<organism evidence="2 3">
    <name type="scientific">Dreissena polymorpha</name>
    <name type="common">Zebra mussel</name>
    <name type="synonym">Mytilus polymorpha</name>
    <dbReference type="NCBI Taxonomy" id="45954"/>
    <lineage>
        <taxon>Eukaryota</taxon>
        <taxon>Metazoa</taxon>
        <taxon>Spiralia</taxon>
        <taxon>Lophotrochozoa</taxon>
        <taxon>Mollusca</taxon>
        <taxon>Bivalvia</taxon>
        <taxon>Autobranchia</taxon>
        <taxon>Heteroconchia</taxon>
        <taxon>Euheterodonta</taxon>
        <taxon>Imparidentia</taxon>
        <taxon>Neoheterodontei</taxon>
        <taxon>Myida</taxon>
        <taxon>Dreissenoidea</taxon>
        <taxon>Dreissenidae</taxon>
        <taxon>Dreissena</taxon>
    </lineage>
</organism>
<evidence type="ECO:0000313" key="3">
    <source>
        <dbReference type="Proteomes" id="UP000828390"/>
    </source>
</evidence>
<dbReference type="EMBL" id="JAIWYP010000016">
    <property type="protein sequence ID" value="KAH3695308.1"/>
    <property type="molecule type" value="Genomic_DNA"/>
</dbReference>
<feature type="region of interest" description="Disordered" evidence="1">
    <location>
        <begin position="298"/>
        <end position="357"/>
    </location>
</feature>